<reference evidence="1 2" key="1">
    <citation type="submission" date="2018-06" db="EMBL/GenBank/DDBJ databases">
        <authorList>
            <consortium name="Pathogen Informatics"/>
            <person name="Doyle S."/>
        </authorList>
    </citation>
    <scope>NUCLEOTIDE SEQUENCE [LARGE SCALE GENOMIC DNA]</scope>
    <source>
        <strain evidence="1 2">NCTC12877</strain>
    </source>
</reference>
<dbReference type="EMBL" id="UGQB01000004">
    <property type="protein sequence ID" value="STZ08660.1"/>
    <property type="molecule type" value="Genomic_DNA"/>
</dbReference>
<dbReference type="PANTHER" id="PTHR37841">
    <property type="entry name" value="GLR2918 PROTEIN"/>
    <property type="match status" value="1"/>
</dbReference>
<accession>A0A378R447</accession>
<dbReference type="PANTHER" id="PTHR37841:SF1">
    <property type="entry name" value="DUF3298 DOMAIN-CONTAINING PROTEIN"/>
    <property type="match status" value="1"/>
</dbReference>
<organism evidence="1 2">
    <name type="scientific">Moraxella caprae</name>
    <dbReference type="NCBI Taxonomy" id="90240"/>
    <lineage>
        <taxon>Bacteria</taxon>
        <taxon>Pseudomonadati</taxon>
        <taxon>Pseudomonadota</taxon>
        <taxon>Gammaproteobacteria</taxon>
        <taxon>Moraxellales</taxon>
        <taxon>Moraxellaceae</taxon>
        <taxon>Moraxella</taxon>
    </lineage>
</organism>
<name>A0A378R447_9GAMM</name>
<sequence>MSIQQITYRYAQGKQWALVDKNNRNITEYVYDGISYLTEKLFEVCKKDKYGIIDDNGKLITDTEYDWLEKINEHLFSVRVDKYWGLINNKGDILLSITYDQIYETPYRLEETSYIQIWKNGKCGLINGNGEIVVQADTYDLIDDEIQELGIFRVHIKRYRNESYIKTHEGYININNEIVIEPKYKYIYHAFDNYFIGCLGDNRVGMIDIYQNKILQFQYKSIEVSKDAGLILLQHQYGKKWELIKIKRNLFDKLRDFNYQSMEISNNSTIKIKDKDLYGLMDIEGNIILPIIYDYISSYDNVEPYFVIEKNGLRGLADECGNICIPVQYELLRKVSSNLVRVKRNGKYGICDLQGNEVVPCIHEYLYNAKDDRIAVCKNGKWGFFDNNGNAVIDFIYDEVESFSHQVASVVKDGQRYFLDIQGNFITQEYYGKIRFQSHR</sequence>
<dbReference type="RefSeq" id="WP_029104001.1">
    <property type="nucleotide sequence ID" value="NZ_UGQB01000004.1"/>
</dbReference>
<dbReference type="InterPro" id="IPR032774">
    <property type="entry name" value="WG_beta_rep"/>
</dbReference>
<dbReference type="OrthoDB" id="5380961at2"/>
<dbReference type="SUPFAM" id="SSF69360">
    <property type="entry name" value="Cell wall binding repeat"/>
    <property type="match status" value="1"/>
</dbReference>
<dbReference type="Proteomes" id="UP000254065">
    <property type="component" value="Unassembled WGS sequence"/>
</dbReference>
<protein>
    <submittedName>
        <fullName evidence="1">KWG Leptospira</fullName>
    </submittedName>
</protein>
<proteinExistence type="predicted"/>
<evidence type="ECO:0000313" key="2">
    <source>
        <dbReference type="Proteomes" id="UP000254065"/>
    </source>
</evidence>
<dbReference type="STRING" id="1122244.GCA_000426885_01183"/>
<evidence type="ECO:0000313" key="1">
    <source>
        <dbReference type="EMBL" id="STZ08660.1"/>
    </source>
</evidence>
<dbReference type="Pfam" id="PF14903">
    <property type="entry name" value="WG_beta_rep"/>
    <property type="match status" value="5"/>
</dbReference>
<dbReference type="AlphaFoldDB" id="A0A378R447"/>
<keyword evidence="2" id="KW-1185">Reference proteome</keyword>
<gene>
    <name evidence="1" type="ORF">NCTC12877_01664</name>
</gene>